<keyword evidence="2" id="KW-0813">Transport</keyword>
<dbReference type="InterPro" id="IPR050171">
    <property type="entry name" value="MFS_Transporters"/>
</dbReference>
<evidence type="ECO:0000256" key="2">
    <source>
        <dbReference type="ARBA" id="ARBA00022448"/>
    </source>
</evidence>
<keyword evidence="3" id="KW-1003">Cell membrane</keyword>
<reference evidence="9" key="1">
    <citation type="submission" date="2023-03" db="EMBL/GenBank/DDBJ databases">
        <title>MT1 and MT2 Draft Genomes of Novel Species.</title>
        <authorList>
            <person name="Venkateswaran K."/>
        </authorList>
    </citation>
    <scope>NUCLEOTIDE SEQUENCE</scope>
    <source>
        <strain evidence="9">F6_3S_P_2</strain>
    </source>
</reference>
<feature type="transmembrane region" description="Helical" evidence="7">
    <location>
        <begin position="330"/>
        <end position="349"/>
    </location>
</feature>
<feature type="transmembrane region" description="Helical" evidence="7">
    <location>
        <begin position="274"/>
        <end position="291"/>
    </location>
</feature>
<dbReference type="PANTHER" id="PTHR23517">
    <property type="entry name" value="RESISTANCE PROTEIN MDTM, PUTATIVE-RELATED-RELATED"/>
    <property type="match status" value="1"/>
</dbReference>
<dbReference type="SUPFAM" id="SSF103473">
    <property type="entry name" value="MFS general substrate transporter"/>
    <property type="match status" value="1"/>
</dbReference>
<keyword evidence="5 7" id="KW-1133">Transmembrane helix</keyword>
<evidence type="ECO:0000259" key="8">
    <source>
        <dbReference type="PROSITE" id="PS50850"/>
    </source>
</evidence>
<feature type="transmembrane region" description="Helical" evidence="7">
    <location>
        <begin position="94"/>
        <end position="120"/>
    </location>
</feature>
<gene>
    <name evidence="9" type="ORF">P5G49_05680</name>
</gene>
<organism evidence="9 10">
    <name type="scientific">Sporosarcina highlanderae</name>
    <dbReference type="NCBI Taxonomy" id="3035916"/>
    <lineage>
        <taxon>Bacteria</taxon>
        <taxon>Bacillati</taxon>
        <taxon>Bacillota</taxon>
        <taxon>Bacilli</taxon>
        <taxon>Bacillales</taxon>
        <taxon>Caryophanaceae</taxon>
        <taxon>Sporosarcina</taxon>
    </lineage>
</organism>
<dbReference type="InterPro" id="IPR020846">
    <property type="entry name" value="MFS_dom"/>
</dbReference>
<evidence type="ECO:0000256" key="5">
    <source>
        <dbReference type="ARBA" id="ARBA00022989"/>
    </source>
</evidence>
<name>A0ABT8JP84_9BACL</name>
<feature type="domain" description="Major facilitator superfamily (MFS) profile" evidence="8">
    <location>
        <begin position="4"/>
        <end position="385"/>
    </location>
</feature>
<evidence type="ECO:0000256" key="3">
    <source>
        <dbReference type="ARBA" id="ARBA00022475"/>
    </source>
</evidence>
<accession>A0ABT8JP84</accession>
<keyword evidence="10" id="KW-1185">Reference proteome</keyword>
<feature type="transmembrane region" description="Helical" evidence="7">
    <location>
        <begin position="157"/>
        <end position="177"/>
    </location>
</feature>
<evidence type="ECO:0000256" key="7">
    <source>
        <dbReference type="SAM" id="Phobius"/>
    </source>
</evidence>
<dbReference type="PANTHER" id="PTHR23517:SF10">
    <property type="entry name" value="MAJOR FACILITATOR SUPERFAMILY (MFS) PROFILE DOMAIN-CONTAINING PROTEIN"/>
    <property type="match status" value="1"/>
</dbReference>
<protein>
    <submittedName>
        <fullName evidence="9">MFS transporter</fullName>
    </submittedName>
</protein>
<comment type="subcellular location">
    <subcellularLocation>
        <location evidence="1">Cell membrane</location>
        <topology evidence="1">Multi-pass membrane protein</topology>
    </subcellularLocation>
</comment>
<evidence type="ECO:0000256" key="1">
    <source>
        <dbReference type="ARBA" id="ARBA00004651"/>
    </source>
</evidence>
<dbReference type="Gene3D" id="1.20.1250.20">
    <property type="entry name" value="MFS general substrate transporter like domains"/>
    <property type="match status" value="2"/>
</dbReference>
<feature type="transmembrane region" description="Helical" evidence="7">
    <location>
        <begin position="132"/>
        <end position="151"/>
    </location>
</feature>
<feature type="transmembrane region" description="Helical" evidence="7">
    <location>
        <begin position="37"/>
        <end position="59"/>
    </location>
</feature>
<dbReference type="PROSITE" id="PS50850">
    <property type="entry name" value="MFS"/>
    <property type="match status" value="1"/>
</dbReference>
<evidence type="ECO:0000256" key="6">
    <source>
        <dbReference type="ARBA" id="ARBA00023136"/>
    </source>
</evidence>
<comment type="caution">
    <text evidence="9">The sequence shown here is derived from an EMBL/GenBank/DDBJ whole genome shotgun (WGS) entry which is preliminary data.</text>
</comment>
<feature type="transmembrane region" description="Helical" evidence="7">
    <location>
        <begin position="201"/>
        <end position="223"/>
    </location>
</feature>
<dbReference type="Pfam" id="PF07690">
    <property type="entry name" value="MFS_1"/>
    <property type="match status" value="1"/>
</dbReference>
<sequence length="394" mass="43559">MPKKVWLLVIGMFVNVIGNSFLWPLNTIYMHDYLGKSLAVAGLVLAANSGAGVVGNLLGGYLFDKIGGFRSIISGIVISILALAYLVYDHTWYPYIIFLTVLGFSGGIIFPSMYAMVGTLWPEGGRKAFNSIYLAQNVGVAIGPAMAGFIASVHIDYIFSANLVFYILFLVIAYFGYKRMEIAPERHTDVIRETTPIKYKAPFYALLILVSGYFITWLVYSQWSTTISTHALSIGVTLREYSFIWTINGLLIVLGQPIIRPLIKRIEKQLKTQMIIGTSIFLFSFIVVSFAGSFKMFIASMIILTFGEMIVWPAIPTIASQLAPKGKDGFYQGVVNSAATIGRMIGPLAGGILVEMHGMKMMLLLLTSLMAITFLTTILYDRPLKSSKQKPEIQ</sequence>
<feature type="transmembrane region" description="Helical" evidence="7">
    <location>
        <begin position="361"/>
        <end position="380"/>
    </location>
</feature>
<feature type="transmembrane region" description="Helical" evidence="7">
    <location>
        <begin position="5"/>
        <end position="25"/>
    </location>
</feature>
<evidence type="ECO:0000256" key="4">
    <source>
        <dbReference type="ARBA" id="ARBA00022692"/>
    </source>
</evidence>
<feature type="transmembrane region" description="Helical" evidence="7">
    <location>
        <begin position="243"/>
        <end position="262"/>
    </location>
</feature>
<evidence type="ECO:0000313" key="10">
    <source>
        <dbReference type="Proteomes" id="UP001175097"/>
    </source>
</evidence>
<dbReference type="EMBL" id="JAROCC010000003">
    <property type="protein sequence ID" value="MDN4606969.1"/>
    <property type="molecule type" value="Genomic_DNA"/>
</dbReference>
<dbReference type="InterPro" id="IPR036259">
    <property type="entry name" value="MFS_trans_sf"/>
</dbReference>
<keyword evidence="4 7" id="KW-0812">Transmembrane</keyword>
<proteinExistence type="predicted"/>
<feature type="transmembrane region" description="Helical" evidence="7">
    <location>
        <begin position="71"/>
        <end position="88"/>
    </location>
</feature>
<dbReference type="InterPro" id="IPR011701">
    <property type="entry name" value="MFS"/>
</dbReference>
<dbReference type="Proteomes" id="UP001175097">
    <property type="component" value="Unassembled WGS sequence"/>
</dbReference>
<keyword evidence="6 7" id="KW-0472">Membrane</keyword>
<evidence type="ECO:0000313" key="9">
    <source>
        <dbReference type="EMBL" id="MDN4606969.1"/>
    </source>
</evidence>
<dbReference type="RefSeq" id="WP_301242512.1">
    <property type="nucleotide sequence ID" value="NZ_JAROCC010000003.1"/>
</dbReference>
<dbReference type="CDD" id="cd17329">
    <property type="entry name" value="MFS_MdtH_MDR_like"/>
    <property type="match status" value="1"/>
</dbReference>
<feature type="transmembrane region" description="Helical" evidence="7">
    <location>
        <begin position="297"/>
        <end position="318"/>
    </location>
</feature>